<comment type="caution">
    <text evidence="1">The sequence shown here is derived from an EMBL/GenBank/DDBJ whole genome shotgun (WGS) entry which is preliminary data.</text>
</comment>
<dbReference type="RefSeq" id="WP_255930616.1">
    <property type="nucleotide sequence ID" value="NZ_JANFNH010000030.1"/>
</dbReference>
<evidence type="ECO:0000313" key="2">
    <source>
        <dbReference type="Proteomes" id="UP001206206"/>
    </source>
</evidence>
<sequence length="167" mass="18144">MTNTSGAWVLYIVLYDVSASRWPERRWRTGEPIPTPVQRAECVSTLGYEVLPGVEWEWCETSRDLDDPTSPVELIATVAVRPSTVVGGRGMSHGAPDRVGLLREAVAAKGGVWTTGRVLALFHRLCVPITRAACQSSLATLTREGVLGRFERTGLRYYAPTGQGGAS</sequence>
<dbReference type="Proteomes" id="UP001206206">
    <property type="component" value="Unassembled WGS sequence"/>
</dbReference>
<reference evidence="1 2" key="1">
    <citation type="submission" date="2022-06" db="EMBL/GenBank/DDBJ databases">
        <title>Draft genome sequence of type strain Streptomyces rubrisoli DSM 42083.</title>
        <authorList>
            <person name="Duangmal K."/>
            <person name="Klaysubun C."/>
        </authorList>
    </citation>
    <scope>NUCLEOTIDE SEQUENCE [LARGE SCALE GENOMIC DNA]</scope>
    <source>
        <strain evidence="1 2">DSM 42083</strain>
    </source>
</reference>
<organism evidence="1 2">
    <name type="scientific">Streptantibioticus rubrisoli</name>
    <dbReference type="NCBI Taxonomy" id="1387313"/>
    <lineage>
        <taxon>Bacteria</taxon>
        <taxon>Bacillati</taxon>
        <taxon>Actinomycetota</taxon>
        <taxon>Actinomycetes</taxon>
        <taxon>Kitasatosporales</taxon>
        <taxon>Streptomycetaceae</taxon>
        <taxon>Streptantibioticus</taxon>
    </lineage>
</organism>
<name>A0ABT1PK84_9ACTN</name>
<proteinExistence type="predicted"/>
<gene>
    <name evidence="1" type="ORF">NON19_22110</name>
</gene>
<protein>
    <submittedName>
        <fullName evidence="1">DUF6303 family protein</fullName>
    </submittedName>
</protein>
<accession>A0ABT1PK84</accession>
<keyword evidence="2" id="KW-1185">Reference proteome</keyword>
<dbReference type="EMBL" id="JANFNH010000030">
    <property type="protein sequence ID" value="MCQ4044653.1"/>
    <property type="molecule type" value="Genomic_DNA"/>
</dbReference>
<dbReference type="Pfam" id="PF19820">
    <property type="entry name" value="DUF6303"/>
    <property type="match status" value="1"/>
</dbReference>
<dbReference type="InterPro" id="IPR046270">
    <property type="entry name" value="DUF6303"/>
</dbReference>
<evidence type="ECO:0000313" key="1">
    <source>
        <dbReference type="EMBL" id="MCQ4044653.1"/>
    </source>
</evidence>